<gene>
    <name evidence="1" type="ORF">AD1_268</name>
</gene>
<dbReference type="EMBL" id="MH460463">
    <property type="protein sequence ID" value="AXG67312.1"/>
    <property type="molecule type" value="Genomic_DNA"/>
</dbReference>
<accession>A0A384ZYJ7</accession>
<evidence type="ECO:0000313" key="1">
    <source>
        <dbReference type="EMBL" id="AXG67312.1"/>
    </source>
</evidence>
<name>A0A384ZYJ7_9CAUD</name>
<sequence>MATQKEVNDFLIEFEKNYGLSIPITDEDEFGLNVLEQTNRGSFIAYLDEDVFDMYDQEGEFDEDEDDDVIDGEDEEAVLDRIDAQLDRSHVFRVLYLALKDWQGTIKELEMVMFDVMEEMDILEEHPEVITEPLATIVVSQDDLKALADIVREYTGPETHRLYGMLTVRKLQRLAAGRPFPEKFARLTITSSAFELTEALTELGE</sequence>
<reference evidence="1 2" key="1">
    <citation type="journal article" date="2018" name="Front. Microbiol.">
        <title>Jumbo Bacteriophages Are Represented Within an Increasing Diversity of Environmental Viruses Infecting the Emerging Phytopathogen, Dickeya solani.</title>
        <authorList>
            <person name="Day A.W."/>
            <person name="Ahn J."/>
            <person name="Salmond G.P.C."/>
        </authorList>
    </citation>
    <scope>NUCLEOTIDE SEQUENCE [LARGE SCALE GENOMIC DNA]</scope>
</reference>
<evidence type="ECO:0000313" key="2">
    <source>
        <dbReference type="Proteomes" id="UP000262440"/>
    </source>
</evidence>
<keyword evidence="2" id="KW-1185">Reference proteome</keyword>
<proteinExistence type="predicted"/>
<protein>
    <submittedName>
        <fullName evidence="1">Uncharacterized protein</fullName>
    </submittedName>
</protein>
<dbReference type="Proteomes" id="UP000262440">
    <property type="component" value="Segment"/>
</dbReference>
<organism evidence="1 2">
    <name type="scientific">Dickeya phage vB_DsoM_AD1</name>
    <dbReference type="NCBI Taxonomy" id="2283029"/>
    <lineage>
        <taxon>Viruses</taxon>
        <taxon>Duplodnaviria</taxon>
        <taxon>Heunggongvirae</taxon>
        <taxon>Uroviricota</taxon>
        <taxon>Caudoviricetes</taxon>
        <taxon>Alexandravirus</taxon>
        <taxon>Alexandravirus AD1</taxon>
    </lineage>
</organism>